<dbReference type="InterPro" id="IPR023096">
    <property type="entry name" value="G6P_Isomerase_C"/>
</dbReference>
<accession>A0ABT8D096</accession>
<evidence type="ECO:0000313" key="10">
    <source>
        <dbReference type="EMBL" id="MDN3708850.1"/>
    </source>
</evidence>
<comment type="catalytic activity">
    <reaction evidence="6 7 8">
        <text>alpha-D-glucose 6-phosphate = beta-D-fructose 6-phosphate</text>
        <dbReference type="Rhea" id="RHEA:11816"/>
        <dbReference type="ChEBI" id="CHEBI:57634"/>
        <dbReference type="ChEBI" id="CHEBI:58225"/>
        <dbReference type="EC" id="5.3.1.9"/>
    </reaction>
</comment>
<comment type="subcellular location">
    <subcellularLocation>
        <location evidence="7">Cytoplasm</location>
    </subcellularLocation>
</comment>
<evidence type="ECO:0000256" key="2">
    <source>
        <dbReference type="ARBA" id="ARBA00006604"/>
    </source>
</evidence>
<dbReference type="EMBL" id="JAUFQU010000001">
    <property type="protein sequence ID" value="MDN3705565.1"/>
    <property type="molecule type" value="Genomic_DNA"/>
</dbReference>
<dbReference type="InterPro" id="IPR046348">
    <property type="entry name" value="SIS_dom_sf"/>
</dbReference>
<dbReference type="PRINTS" id="PR00662">
    <property type="entry name" value="G6PISOMERASE"/>
</dbReference>
<comment type="function">
    <text evidence="7">Catalyzes the reversible isomerization of glucose-6-phosphate to fructose-6-phosphate.</text>
</comment>
<dbReference type="InterPro" id="IPR018189">
    <property type="entry name" value="Phosphoglucose_isomerase_CS"/>
</dbReference>
<evidence type="ECO:0000256" key="3">
    <source>
        <dbReference type="ARBA" id="ARBA00022432"/>
    </source>
</evidence>
<feature type="active site" evidence="7">
    <location>
        <position position="377"/>
    </location>
</feature>
<dbReference type="Gene3D" id="1.10.1390.10">
    <property type="match status" value="1"/>
</dbReference>
<gene>
    <name evidence="7 10" type="primary">pgi</name>
    <name evidence="9" type="ORF">QW060_00235</name>
    <name evidence="10" type="ORF">QW060_17270</name>
</gene>
<dbReference type="PROSITE" id="PS00765">
    <property type="entry name" value="P_GLUCOSE_ISOMERASE_1"/>
    <property type="match status" value="1"/>
</dbReference>
<dbReference type="PROSITE" id="PS51463">
    <property type="entry name" value="P_GLUCOSE_ISOMERASE_3"/>
    <property type="match status" value="1"/>
</dbReference>
<comment type="similarity">
    <text evidence="2 7 8">Belongs to the GPI family.</text>
</comment>
<keyword evidence="4 7" id="KW-0324">Glycolysis</keyword>
<sequence>MFVKDNPSGTVSWEHLRNHFFEMQYVKMQELFNEDKDRIKKFHIRWKDFIVDFSKNRINDTTLRLLVDFANEMKLSQGIEALFNGELINETEKRSVLHTALRDTKNKSAVTEEIKETLFRIKMFSDKVIKGEYRSTSDKPFTDIVNVGIGGSDLGPKMVVEALGNYRNHLKTHFVSNIDFDAIDELLKKLNPETTLVIVVSKSFTTKETIENAILFKNWLIAHKQDVSKHIIAVSTNNNEAQAFGIQEQNIFPMWDFVGGRFSLWSAVGISIALSVGYAHFEDLLKGAESMDEHFKQESFDKNIPVVLALLSIWYNNFFGFETEVVIPYANKLTDFPAYLQQVTMESNGKNIDRAQNPVNYQTGTIVWGEIGTNSQHAFFQLFHQGTKIIPVDFIGFINPFNESDMHDLLMANFFAQSEALLNGKVGNYAEQPQEDDVNAVYKGFLGNRPSNTFLIEKLTPESLGKLLAIYEHKTFVQGYLWNIYSFDQFGVEYGKKLAESIREEIQNKHIKGHDCSTTFLLENYLKYRKKTL</sequence>
<comment type="pathway">
    <text evidence="1 7 8">Carbohydrate degradation; glycolysis; D-glyceraldehyde 3-phosphate and glycerone phosphate from D-glucose: step 2/4.</text>
</comment>
<keyword evidence="5 7" id="KW-0413">Isomerase</keyword>
<feature type="active site" description="Proton donor" evidence="7">
    <location>
        <position position="346"/>
    </location>
</feature>
<dbReference type="SUPFAM" id="SSF53697">
    <property type="entry name" value="SIS domain"/>
    <property type="match status" value="1"/>
</dbReference>
<evidence type="ECO:0000256" key="1">
    <source>
        <dbReference type="ARBA" id="ARBA00004926"/>
    </source>
</evidence>
<evidence type="ECO:0000256" key="6">
    <source>
        <dbReference type="ARBA" id="ARBA00029321"/>
    </source>
</evidence>
<dbReference type="Pfam" id="PF00342">
    <property type="entry name" value="PGI"/>
    <property type="match status" value="1"/>
</dbReference>
<organism evidence="10 11">
    <name type="scientific">Paenimyroides ceti</name>
    <dbReference type="NCBI Taxonomy" id="395087"/>
    <lineage>
        <taxon>Bacteria</taxon>
        <taxon>Pseudomonadati</taxon>
        <taxon>Bacteroidota</taxon>
        <taxon>Flavobacteriia</taxon>
        <taxon>Flavobacteriales</taxon>
        <taxon>Flavobacteriaceae</taxon>
        <taxon>Paenimyroides</taxon>
    </lineage>
</organism>
<reference evidence="11" key="2">
    <citation type="journal article" date="2019" name="Int. J. Syst. Evol. Microbiol.">
        <title>The Global Catalogue of Microorganisms (GCM) 10K type strain sequencing project: providing services to taxonomists for standard genome sequencing and annotation.</title>
        <authorList>
            <consortium name="The Broad Institute Genomics Platform"/>
            <consortium name="The Broad Institute Genome Sequencing Center for Infectious Disease"/>
            <person name="Wu L."/>
            <person name="Ma J."/>
        </authorList>
    </citation>
    <scope>NUCLEOTIDE SEQUENCE [LARGE SCALE GENOMIC DNA]</scope>
    <source>
        <strain evidence="11">CECT 7184</strain>
    </source>
</reference>
<evidence type="ECO:0000313" key="11">
    <source>
        <dbReference type="Proteomes" id="UP001242368"/>
    </source>
</evidence>
<proteinExistence type="inferred from homology"/>
<dbReference type="CDD" id="cd05015">
    <property type="entry name" value="SIS_PGI_1"/>
    <property type="match status" value="1"/>
</dbReference>
<evidence type="ECO:0000256" key="8">
    <source>
        <dbReference type="RuleBase" id="RU000612"/>
    </source>
</evidence>
<evidence type="ECO:0000256" key="4">
    <source>
        <dbReference type="ARBA" id="ARBA00023152"/>
    </source>
</evidence>
<dbReference type="Gene3D" id="3.40.50.10490">
    <property type="entry name" value="Glucose-6-phosphate isomerase like protein, domain 1"/>
    <property type="match status" value="2"/>
</dbReference>
<dbReference type="InterPro" id="IPR035482">
    <property type="entry name" value="SIS_PGI_2"/>
</dbReference>
<evidence type="ECO:0000256" key="7">
    <source>
        <dbReference type="HAMAP-Rule" id="MF_00473"/>
    </source>
</evidence>
<dbReference type="InterPro" id="IPR035476">
    <property type="entry name" value="SIS_PGI_1"/>
</dbReference>
<dbReference type="GO" id="GO:0004347">
    <property type="term" value="F:glucose-6-phosphate isomerase activity"/>
    <property type="evidence" value="ECO:0007669"/>
    <property type="project" value="UniProtKB-EC"/>
</dbReference>
<dbReference type="Proteomes" id="UP001242368">
    <property type="component" value="Unassembled WGS sequence"/>
</dbReference>
<keyword evidence="11" id="KW-1185">Reference proteome</keyword>
<dbReference type="EMBL" id="JAUFQU010000002">
    <property type="protein sequence ID" value="MDN3708850.1"/>
    <property type="molecule type" value="Genomic_DNA"/>
</dbReference>
<protein>
    <recommendedName>
        <fullName evidence="7">Glucose-6-phosphate isomerase</fullName>
        <shortName evidence="7">GPI</shortName>
        <ecNumber evidence="7">5.3.1.9</ecNumber>
    </recommendedName>
    <alternativeName>
        <fullName evidence="7">Phosphoglucose isomerase</fullName>
        <shortName evidence="7">PGI</shortName>
    </alternativeName>
    <alternativeName>
        <fullName evidence="7">Phosphohexose isomerase</fullName>
        <shortName evidence="7">PHI</shortName>
    </alternativeName>
</protein>
<dbReference type="PROSITE" id="PS00174">
    <property type="entry name" value="P_GLUCOSE_ISOMERASE_2"/>
    <property type="match status" value="1"/>
</dbReference>
<keyword evidence="3 7" id="KW-0312">Gluconeogenesis</keyword>
<comment type="pathway">
    <text evidence="7">Carbohydrate biosynthesis; gluconeogenesis.</text>
</comment>
<keyword evidence="7" id="KW-0963">Cytoplasm</keyword>
<dbReference type="HAMAP" id="MF_00473">
    <property type="entry name" value="G6P_isomerase"/>
    <property type="match status" value="1"/>
</dbReference>
<name>A0ABT8D096_9FLAO</name>
<dbReference type="InterPro" id="IPR001672">
    <property type="entry name" value="G6P_Isomerase"/>
</dbReference>
<dbReference type="CDD" id="cd05016">
    <property type="entry name" value="SIS_PGI_2"/>
    <property type="match status" value="1"/>
</dbReference>
<comment type="caution">
    <text evidence="10">The sequence shown here is derived from an EMBL/GenBank/DDBJ whole genome shotgun (WGS) entry which is preliminary data.</text>
</comment>
<dbReference type="RefSeq" id="WP_290361731.1">
    <property type="nucleotide sequence ID" value="NZ_JAUFQU010000001.1"/>
</dbReference>
<feature type="active site" evidence="7">
    <location>
        <position position="496"/>
    </location>
</feature>
<dbReference type="EC" id="5.3.1.9" evidence="7"/>
<dbReference type="NCBIfam" id="NF001211">
    <property type="entry name" value="PRK00179.1"/>
    <property type="match status" value="1"/>
</dbReference>
<reference evidence="10" key="1">
    <citation type="journal article" date="2014" name="Int. J. Syst. Evol. Microbiol.">
        <title>Complete genome of a new Firmicutes species belonging to the dominant human colonic microbiota ('Ruminococcus bicirculans') reveals two chromosomes and a selective capacity to utilize plant glucans.</title>
        <authorList>
            <consortium name="NISC Comparative Sequencing Program"/>
            <person name="Wegmann U."/>
            <person name="Louis P."/>
            <person name="Goesmann A."/>
            <person name="Henrissat B."/>
            <person name="Duncan S.H."/>
            <person name="Flint H.J."/>
        </authorList>
    </citation>
    <scope>NUCLEOTIDE SEQUENCE</scope>
    <source>
        <strain evidence="10">CECT 7184</strain>
    </source>
</reference>
<reference evidence="10" key="3">
    <citation type="submission" date="2023-06" db="EMBL/GenBank/DDBJ databases">
        <authorList>
            <person name="Lucena T."/>
            <person name="Sun Q."/>
        </authorList>
    </citation>
    <scope>NUCLEOTIDE SEQUENCE</scope>
    <source>
        <strain evidence="10">CECT 7184</strain>
    </source>
</reference>
<evidence type="ECO:0000256" key="5">
    <source>
        <dbReference type="ARBA" id="ARBA00023235"/>
    </source>
</evidence>
<evidence type="ECO:0000313" key="9">
    <source>
        <dbReference type="EMBL" id="MDN3705565.1"/>
    </source>
</evidence>
<dbReference type="PANTHER" id="PTHR11469:SF1">
    <property type="entry name" value="GLUCOSE-6-PHOSPHATE ISOMERASE"/>
    <property type="match status" value="1"/>
</dbReference>
<dbReference type="PANTHER" id="PTHR11469">
    <property type="entry name" value="GLUCOSE-6-PHOSPHATE ISOMERASE"/>
    <property type="match status" value="1"/>
</dbReference>